<gene>
    <name evidence="1" type="ORF">L3Q82_021845</name>
</gene>
<protein>
    <submittedName>
        <fullName evidence="1">Uncharacterized protein</fullName>
    </submittedName>
</protein>
<evidence type="ECO:0000313" key="1">
    <source>
        <dbReference type="EMBL" id="KAI3375353.1"/>
    </source>
</evidence>
<sequence>MMMKMSPWLLLLGLAVTYTAAAGPGMKSMTEMLHTHAISPQAAVWVVVGRLSPEASSVPVTSAAFNIMSAAKTFKLFAPLFSPVRVAVVRRSGAVGCVSVIHSASSSTPVVMTTSYSVVRTNSKNTIIHNASVSVSHPRTFQPLRAAASGNRKSEKNKKKSNSESEEWYTGVSNVPVGLQPMSSASSHGGAPESPTAGSSLPSYSAPSVGSSAPVSPSGPEAVAGRVNVHLVLSPGGVAPSGPNQGLSGLAGSRPRPSTLQDVAQTLGLSLAEGGSNGPGTGLFADVGLCSDSPINGLTALSNGTILIFKGELFWSVDPVSHSVGHPQSITDTLGVPSPIDTVFTRCNCHGNTYIIKDNQYWRLDGNMVMEPGYPKPLASEFPGLTGSISAALAVPATRSKPETVYFFKNGDIMQRFTFPPSSTPSCGKKPMSSVQTRLPRQAEVLLSGEINIKVSLKGFPTPVTSALSMPSPQSGRYEHYVFSGPLFFSVLISGDLPALAKPEPSAAFAPLPILSQPATVVTNSGNTAAPNANPLHLANSIRVWLRCP</sequence>
<proteinExistence type="predicted"/>
<dbReference type="EMBL" id="CM041533">
    <property type="protein sequence ID" value="KAI3375353.1"/>
    <property type="molecule type" value="Genomic_DNA"/>
</dbReference>
<dbReference type="Proteomes" id="UP000831701">
    <property type="component" value="Chromosome 3"/>
</dbReference>
<accession>A0ACB8X8X3</accession>
<organism evidence="1 2">
    <name type="scientific">Scortum barcoo</name>
    <name type="common">barcoo grunter</name>
    <dbReference type="NCBI Taxonomy" id="214431"/>
    <lineage>
        <taxon>Eukaryota</taxon>
        <taxon>Metazoa</taxon>
        <taxon>Chordata</taxon>
        <taxon>Craniata</taxon>
        <taxon>Vertebrata</taxon>
        <taxon>Euteleostomi</taxon>
        <taxon>Actinopterygii</taxon>
        <taxon>Neopterygii</taxon>
        <taxon>Teleostei</taxon>
        <taxon>Neoteleostei</taxon>
        <taxon>Acanthomorphata</taxon>
        <taxon>Eupercaria</taxon>
        <taxon>Centrarchiformes</taxon>
        <taxon>Terapontoidei</taxon>
        <taxon>Terapontidae</taxon>
        <taxon>Scortum</taxon>
    </lineage>
</organism>
<keyword evidence="2" id="KW-1185">Reference proteome</keyword>
<name>A0ACB8X8X3_9TELE</name>
<reference evidence="1" key="1">
    <citation type="submission" date="2022-04" db="EMBL/GenBank/DDBJ databases">
        <title>Jade perch genome.</title>
        <authorList>
            <person name="Chao B."/>
        </authorList>
    </citation>
    <scope>NUCLEOTIDE SEQUENCE</scope>
    <source>
        <strain evidence="1">CB-2022</strain>
    </source>
</reference>
<comment type="caution">
    <text evidence="1">The sequence shown here is derived from an EMBL/GenBank/DDBJ whole genome shotgun (WGS) entry which is preliminary data.</text>
</comment>
<evidence type="ECO:0000313" key="2">
    <source>
        <dbReference type="Proteomes" id="UP000831701"/>
    </source>
</evidence>